<evidence type="ECO:0000256" key="14">
    <source>
        <dbReference type="ARBA" id="ARBA00022840"/>
    </source>
</evidence>
<dbReference type="Gene3D" id="3.90.226.10">
    <property type="entry name" value="2-enoyl-CoA Hydratase, Chain A, domain 1"/>
    <property type="match status" value="2"/>
</dbReference>
<accession>A0AAW5F9N0</accession>
<evidence type="ECO:0000256" key="6">
    <source>
        <dbReference type="ARBA" id="ARBA00022490"/>
    </source>
</evidence>
<comment type="subunit">
    <text evidence="5">Acetyl-CoA carboxylase is a heterotetramer composed of biotin carboxyl carrier protein (AccB), biotin carboxylase (AccC) and two subunits of ACCase subunit beta/alpha.</text>
</comment>
<dbReference type="NCBIfam" id="NF041504">
    <property type="entry name" value="AccA_sub"/>
    <property type="match status" value="1"/>
</dbReference>
<dbReference type="InterPro" id="IPR029045">
    <property type="entry name" value="ClpP/crotonase-like_dom_sf"/>
</dbReference>
<dbReference type="RefSeq" id="WP_003505742.1">
    <property type="nucleotide sequence ID" value="NZ_BAABZD010000005.1"/>
</dbReference>
<feature type="binding site" evidence="20">
    <location>
        <position position="64"/>
    </location>
    <ligand>
        <name>Zn(2+)</name>
        <dbReference type="ChEBI" id="CHEBI:29105"/>
    </ligand>
</feature>
<feature type="binding site" evidence="20">
    <location>
        <position position="42"/>
    </location>
    <ligand>
        <name>Zn(2+)</name>
        <dbReference type="ChEBI" id="CHEBI:29105"/>
    </ligand>
</feature>
<keyword evidence="16 19" id="KW-0275">Fatty acid biosynthesis</keyword>
<evidence type="ECO:0000256" key="3">
    <source>
        <dbReference type="ARBA" id="ARBA00006276"/>
    </source>
</evidence>
<dbReference type="Pfam" id="PF03255">
    <property type="entry name" value="ACCA"/>
    <property type="match status" value="1"/>
</dbReference>
<dbReference type="Pfam" id="PF17848">
    <property type="entry name" value="Zn_ribbon_ACC"/>
    <property type="match status" value="1"/>
</dbReference>
<evidence type="ECO:0000256" key="5">
    <source>
        <dbReference type="ARBA" id="ARBA00011664"/>
    </source>
</evidence>
<protein>
    <recommendedName>
        <fullName evidence="19 20">Multifunctional fusion protein</fullName>
    </recommendedName>
    <domain>
        <recommendedName>
            <fullName evidence="19">Acetyl-coenzyme A carboxylase carboxyl transferase subunit alpha</fullName>
            <shortName evidence="19">ACCase subunit alpha</shortName>
            <shortName evidence="19">Acetyl-CoA carboxylase carboxyltransferase subunit alpha</shortName>
            <ecNumber evidence="19">2.1.3.15</ecNumber>
        </recommendedName>
    </domain>
    <domain>
        <recommendedName>
            <fullName evidence="20">Acetyl-coenzyme A carboxylase carboxyl transferase subunit beta</fullName>
            <shortName evidence="20">ACCase subunit beta</shortName>
            <shortName evidence="20">Acetyl-CoA carboxylase carboxyltransferase subunit beta</shortName>
        </recommendedName>
    </domain>
</protein>
<keyword evidence="7 19" id="KW-0444">Lipid biosynthesis</keyword>
<dbReference type="EMBL" id="JAINVB010000001">
    <property type="protein sequence ID" value="MCK0088627.1"/>
    <property type="molecule type" value="Genomic_DNA"/>
</dbReference>
<keyword evidence="9 20" id="KW-0479">Metal-binding</keyword>
<keyword evidence="14 19" id="KW-0067">ATP-binding</keyword>
<evidence type="ECO:0000313" key="24">
    <source>
        <dbReference type="Proteomes" id="UP001203136"/>
    </source>
</evidence>
<comment type="similarity">
    <text evidence="4">In the N-terminal section; belongs to the AccD/PCCB family.</text>
</comment>
<comment type="subunit">
    <text evidence="19">Acetyl-CoA carboxylase is a heterohexamer composed of biotin carboxyl carrier protein (AccB), biotin carboxylase (AccC) and two subunits each of ACCase subunit alpha (AccA) and ACCase subunit beta (AccD).</text>
</comment>
<dbReference type="InterPro" id="IPR041010">
    <property type="entry name" value="Znf-ACC"/>
</dbReference>
<comment type="subcellular location">
    <subcellularLocation>
        <location evidence="1 19">Cytoplasm</location>
    </subcellularLocation>
</comment>
<comment type="caution">
    <text evidence="23">The sequence shown here is derived from an EMBL/GenBank/DDBJ whole genome shotgun (WGS) entry which is preliminary data.</text>
</comment>
<evidence type="ECO:0000313" key="23">
    <source>
        <dbReference type="EMBL" id="MCK0088627.1"/>
    </source>
</evidence>
<dbReference type="NCBIfam" id="TIGR00513">
    <property type="entry name" value="accA"/>
    <property type="match status" value="1"/>
</dbReference>
<feature type="binding site" evidence="20">
    <location>
        <position position="45"/>
    </location>
    <ligand>
        <name>Zn(2+)</name>
        <dbReference type="ChEBI" id="CHEBI:29105"/>
    </ligand>
</feature>
<feature type="zinc finger region" description="C4-type" evidence="20">
    <location>
        <begin position="42"/>
        <end position="64"/>
    </location>
</feature>
<evidence type="ECO:0000256" key="20">
    <source>
        <dbReference type="HAMAP-Rule" id="MF_01395"/>
    </source>
</evidence>
<comment type="function">
    <text evidence="17 20">Component of the acetyl coenzyme A carboxylase (ACC) complex. Biotin carboxylase (BC) catalyzes the carboxylation of biotin on its carrier protein (BCCP) and then the CO(2) group is transferred by the transcarboxylase to acetyl-CoA to form malonyl-CoA.</text>
</comment>
<dbReference type="GO" id="GO:0003989">
    <property type="term" value="F:acetyl-CoA carboxylase activity"/>
    <property type="evidence" value="ECO:0007669"/>
    <property type="project" value="InterPro"/>
</dbReference>
<evidence type="ECO:0000256" key="15">
    <source>
        <dbReference type="ARBA" id="ARBA00023098"/>
    </source>
</evidence>
<evidence type="ECO:0000256" key="12">
    <source>
        <dbReference type="ARBA" id="ARBA00022832"/>
    </source>
</evidence>
<dbReference type="GO" id="GO:0016743">
    <property type="term" value="F:carboxyl- or carbamoyltransferase activity"/>
    <property type="evidence" value="ECO:0007669"/>
    <property type="project" value="UniProtKB-UniRule"/>
</dbReference>
<name>A0AAW5F9N0_CLOSY</name>
<keyword evidence="11 20" id="KW-0863">Zinc-finger</keyword>
<comment type="catalytic activity">
    <reaction evidence="18 19">
        <text>N(6)-carboxybiotinyl-L-lysyl-[protein] + acetyl-CoA = N(6)-biotinyl-L-lysyl-[protein] + malonyl-CoA</text>
        <dbReference type="Rhea" id="RHEA:54728"/>
        <dbReference type="Rhea" id="RHEA-COMP:10505"/>
        <dbReference type="Rhea" id="RHEA-COMP:10506"/>
        <dbReference type="ChEBI" id="CHEBI:57288"/>
        <dbReference type="ChEBI" id="CHEBI:57384"/>
        <dbReference type="ChEBI" id="CHEBI:83144"/>
        <dbReference type="ChEBI" id="CHEBI:83145"/>
        <dbReference type="EC" id="2.1.3.15"/>
    </reaction>
</comment>
<dbReference type="PROSITE" id="PS50980">
    <property type="entry name" value="COA_CT_NTER"/>
    <property type="match status" value="1"/>
</dbReference>
<comment type="similarity">
    <text evidence="20">Belongs to the AccD/PCCB family.</text>
</comment>
<dbReference type="InterPro" id="IPR011763">
    <property type="entry name" value="COA_CT_C"/>
</dbReference>
<dbReference type="NCBIfam" id="NF004344">
    <property type="entry name" value="PRK05724.1"/>
    <property type="match status" value="1"/>
</dbReference>
<comment type="function">
    <text evidence="19">Component of the acetyl coenzyme A carboxylase (ACC) complex. First, biotin carboxylase catalyzes the carboxylation of biotin on its carrier protein (BCCP) and then the CO(2) group is transferred by the carboxyltransferase to acetyl-CoA to form malonyl-CoA.</text>
</comment>
<evidence type="ECO:0000259" key="21">
    <source>
        <dbReference type="PROSITE" id="PS50980"/>
    </source>
</evidence>
<evidence type="ECO:0000256" key="4">
    <source>
        <dbReference type="ARBA" id="ARBA00010284"/>
    </source>
</evidence>
<evidence type="ECO:0000256" key="7">
    <source>
        <dbReference type="ARBA" id="ARBA00022516"/>
    </source>
</evidence>
<keyword evidence="10 19" id="KW-0547">Nucleotide-binding</keyword>
<dbReference type="InterPro" id="IPR000438">
    <property type="entry name" value="Acetyl_CoA_COase_Trfase_b_su"/>
</dbReference>
<evidence type="ECO:0000256" key="1">
    <source>
        <dbReference type="ARBA" id="ARBA00004496"/>
    </source>
</evidence>
<evidence type="ECO:0000256" key="17">
    <source>
        <dbReference type="ARBA" id="ARBA00025280"/>
    </source>
</evidence>
<feature type="domain" description="CoA carboxyltransferase N-terminal" evidence="21">
    <location>
        <begin position="38"/>
        <end position="304"/>
    </location>
</feature>
<comment type="cofactor">
    <cofactor evidence="20">
        <name>Zn(2+)</name>
        <dbReference type="ChEBI" id="CHEBI:29105"/>
    </cofactor>
    <text evidence="20">Binds 1 zinc ion per subunit.</text>
</comment>
<dbReference type="GO" id="GO:0009317">
    <property type="term" value="C:acetyl-CoA carboxylase complex"/>
    <property type="evidence" value="ECO:0007669"/>
    <property type="project" value="InterPro"/>
</dbReference>
<evidence type="ECO:0000256" key="9">
    <source>
        <dbReference type="ARBA" id="ARBA00022723"/>
    </source>
</evidence>
<comment type="pathway">
    <text evidence="2 19">Lipid metabolism; malonyl-CoA biosynthesis; malonyl-CoA from acetyl-CoA: step 1/1.</text>
</comment>
<dbReference type="GO" id="GO:0006633">
    <property type="term" value="P:fatty acid biosynthetic process"/>
    <property type="evidence" value="ECO:0007669"/>
    <property type="project" value="UniProtKB-KW"/>
</dbReference>
<dbReference type="GO" id="GO:2001295">
    <property type="term" value="P:malonyl-CoA biosynthetic process"/>
    <property type="evidence" value="ECO:0007669"/>
    <property type="project" value="UniProtKB-UniRule"/>
</dbReference>
<comment type="similarity">
    <text evidence="3">In the C-terminal section; belongs to the AccA family.</text>
</comment>
<dbReference type="InterPro" id="IPR011762">
    <property type="entry name" value="COA_CT_N"/>
</dbReference>
<dbReference type="EC" id="2.1.3.15" evidence="19"/>
<evidence type="ECO:0000256" key="10">
    <source>
        <dbReference type="ARBA" id="ARBA00022741"/>
    </source>
</evidence>
<comment type="similarity">
    <text evidence="19">Belongs to the AccA family.</text>
</comment>
<sequence length="607" mass="67818">MLRDMFKKTYTLIDTKYADKAEDSRSENGEEPNVPKGLWRKCNKCGRPIYTEDVKNNYYVCPKCSGYFRIHAYRRIEMLIDEGTFEEWDKEMEFVNPLAFPGYEKKISAVKEKSGMDEAVVTGRGKIYGQDAVIAVCDSRFLMSSMGHNVGEKIARAVERATCERLPVVIFAASGGARMQEGLVSLMQMAKTSAALKRHHEAGQLYVSVLTDPTTGGVTASFAMLGDIILAEPGALIGFAGPRVIEQTIRQKLPEGFQRAEFLLEHGFVDRIVERKDQKEVIARILRMHNGKKSWQKEMDEADRMRETAARVCAREAAGLAGGKPRGPIAPFSGEMRVKTLNKIADRQQEAWDTVLQSRSGDRLVSSDYIRVLFDNFMEMHGDRYYGDDGAVIGGIATFYGMPVTVIGQEKGKTTKDNLKCNFGMPSPEGYRKALRLMKQAEKFNRPVICFVDTPGAFCGLEAEERGQGEAIARNLFEMSDLKVPILTIVIGEGGSGGALALAVANEVWMMENSVYSVLSPEGFASILWKDSKRASEAAKVMKMTAKDLYELGLIERIIAEDLPATAETAEIVGEIIDRHMREFFKTCEIMTPEEIVSQRYDRFRGF</sequence>
<dbReference type="HAMAP" id="MF_01395">
    <property type="entry name" value="AcetylCoA_CT_beta"/>
    <property type="match status" value="1"/>
</dbReference>
<dbReference type="SUPFAM" id="SSF52096">
    <property type="entry name" value="ClpP/crotonase"/>
    <property type="match status" value="2"/>
</dbReference>
<evidence type="ECO:0000256" key="11">
    <source>
        <dbReference type="ARBA" id="ARBA00022771"/>
    </source>
</evidence>
<dbReference type="HAMAP" id="MF_00823">
    <property type="entry name" value="AcetylCoA_CT_alpha"/>
    <property type="match status" value="1"/>
</dbReference>
<dbReference type="PANTHER" id="PTHR42853:SF3">
    <property type="entry name" value="ACETYL-COENZYME A CARBOXYLASE CARBOXYL TRANSFERASE SUBUNIT ALPHA, CHLOROPLASTIC"/>
    <property type="match status" value="1"/>
</dbReference>
<evidence type="ECO:0000259" key="22">
    <source>
        <dbReference type="PROSITE" id="PS50989"/>
    </source>
</evidence>
<dbReference type="AlphaFoldDB" id="A0AAW5F9N0"/>
<dbReference type="PROSITE" id="PS50989">
    <property type="entry name" value="COA_CT_CTER"/>
    <property type="match status" value="1"/>
</dbReference>
<reference evidence="23" key="1">
    <citation type="journal article" date="2022" name="Cell Host Microbe">
        <title>Colonization of the live biotherapeutic product VE303 and modulation of the microbiota and metabolites in healthy volunteers.</title>
        <authorList>
            <person name="Dsouza M."/>
            <person name="Menon R."/>
            <person name="Crossette E."/>
            <person name="Bhattarai S.K."/>
            <person name="Schneider J."/>
            <person name="Kim Y.G."/>
            <person name="Reddy S."/>
            <person name="Caballero S."/>
            <person name="Felix C."/>
            <person name="Cornacchione L."/>
            <person name="Hendrickson J."/>
            <person name="Watson A.R."/>
            <person name="Minot S.S."/>
            <person name="Greenfield N."/>
            <person name="Schopf L."/>
            <person name="Szabady R."/>
            <person name="Patarroyo J."/>
            <person name="Smith W."/>
            <person name="Harrison P."/>
            <person name="Kuijper E.J."/>
            <person name="Kelly C.P."/>
            <person name="Olle B."/>
            <person name="Bobilev D."/>
            <person name="Silber J.L."/>
            <person name="Bucci V."/>
            <person name="Roberts B."/>
            <person name="Faith J."/>
            <person name="Norman J.M."/>
        </authorList>
    </citation>
    <scope>NUCLEOTIDE SEQUENCE</scope>
    <source>
        <strain evidence="23">VE303-04</strain>
    </source>
</reference>
<feature type="domain" description="CoA carboxyltransferase C-terminal" evidence="22">
    <location>
        <begin position="340"/>
        <end position="583"/>
    </location>
</feature>
<evidence type="ECO:0000256" key="8">
    <source>
        <dbReference type="ARBA" id="ARBA00022679"/>
    </source>
</evidence>
<keyword evidence="6 19" id="KW-0963">Cytoplasm</keyword>
<organism evidence="23 24">
    <name type="scientific">Clostridium symbiosum</name>
    <name type="common">Bacteroides symbiosus</name>
    <dbReference type="NCBI Taxonomy" id="1512"/>
    <lineage>
        <taxon>Bacteria</taxon>
        <taxon>Bacillati</taxon>
        <taxon>Bacillota</taxon>
        <taxon>Clostridia</taxon>
        <taxon>Lachnospirales</taxon>
        <taxon>Lachnospiraceae</taxon>
        <taxon>Otoolea</taxon>
    </lineage>
</organism>
<dbReference type="PRINTS" id="PR01069">
    <property type="entry name" value="ACCCTRFRASEA"/>
</dbReference>
<evidence type="ECO:0000256" key="13">
    <source>
        <dbReference type="ARBA" id="ARBA00022833"/>
    </source>
</evidence>
<evidence type="ECO:0000256" key="2">
    <source>
        <dbReference type="ARBA" id="ARBA00004956"/>
    </source>
</evidence>
<keyword evidence="12 19" id="KW-0276">Fatty acid metabolism</keyword>
<gene>
    <name evidence="20" type="primary">accD</name>
    <name evidence="19" type="synonym">accA</name>
    <name evidence="23" type="ORF">K5I21_22745</name>
</gene>
<dbReference type="InterPro" id="IPR001095">
    <property type="entry name" value="Acetyl_CoA_COase_a_su"/>
</dbReference>
<keyword evidence="15 19" id="KW-0443">Lipid metabolism</keyword>
<dbReference type="PANTHER" id="PTHR42853">
    <property type="entry name" value="ACETYL-COENZYME A CARBOXYLASE CARBOXYL TRANSFERASE SUBUNIT ALPHA"/>
    <property type="match status" value="1"/>
</dbReference>
<proteinExistence type="inferred from homology"/>
<dbReference type="Proteomes" id="UP001203136">
    <property type="component" value="Unassembled WGS sequence"/>
</dbReference>
<evidence type="ECO:0000256" key="18">
    <source>
        <dbReference type="ARBA" id="ARBA00049152"/>
    </source>
</evidence>
<keyword evidence="8 19" id="KW-0808">Transferase</keyword>
<feature type="binding site" evidence="20">
    <location>
        <position position="61"/>
    </location>
    <ligand>
        <name>Zn(2+)</name>
        <dbReference type="ChEBI" id="CHEBI:29105"/>
    </ligand>
</feature>
<evidence type="ECO:0000256" key="19">
    <source>
        <dbReference type="HAMAP-Rule" id="MF_00823"/>
    </source>
</evidence>
<evidence type="ECO:0000256" key="16">
    <source>
        <dbReference type="ARBA" id="ARBA00023160"/>
    </source>
</evidence>
<keyword evidence="13 20" id="KW-0862">Zinc</keyword>
<dbReference type="GO" id="GO:0005524">
    <property type="term" value="F:ATP binding"/>
    <property type="evidence" value="ECO:0007669"/>
    <property type="project" value="UniProtKB-KW"/>
</dbReference>
<dbReference type="GO" id="GO:0008270">
    <property type="term" value="F:zinc ion binding"/>
    <property type="evidence" value="ECO:0007669"/>
    <property type="project" value="UniProtKB-UniRule"/>
</dbReference>
<dbReference type="NCBIfam" id="TIGR00515">
    <property type="entry name" value="accD"/>
    <property type="match status" value="1"/>
</dbReference>